<dbReference type="InterPro" id="IPR052954">
    <property type="entry name" value="GPCR-Ligand_Int"/>
</dbReference>
<gene>
    <name evidence="7" type="ORF">Bpfe_008026</name>
</gene>
<proteinExistence type="predicted"/>
<dbReference type="Proteomes" id="UP001233172">
    <property type="component" value="Unassembled WGS sequence"/>
</dbReference>
<feature type="transmembrane region" description="Helical" evidence="5">
    <location>
        <begin position="212"/>
        <end position="236"/>
    </location>
</feature>
<dbReference type="SUPFAM" id="SSF81321">
    <property type="entry name" value="Family A G protein-coupled receptor-like"/>
    <property type="match status" value="1"/>
</dbReference>
<name>A0AAD8BYU9_BIOPF</name>
<organism evidence="7 8">
    <name type="scientific">Biomphalaria pfeifferi</name>
    <name type="common">Bloodfluke planorb</name>
    <name type="synonym">Freshwater snail</name>
    <dbReference type="NCBI Taxonomy" id="112525"/>
    <lineage>
        <taxon>Eukaryota</taxon>
        <taxon>Metazoa</taxon>
        <taxon>Spiralia</taxon>
        <taxon>Lophotrochozoa</taxon>
        <taxon>Mollusca</taxon>
        <taxon>Gastropoda</taxon>
        <taxon>Heterobranchia</taxon>
        <taxon>Euthyneura</taxon>
        <taxon>Panpulmonata</taxon>
        <taxon>Hygrophila</taxon>
        <taxon>Lymnaeoidea</taxon>
        <taxon>Planorbidae</taxon>
        <taxon>Biomphalaria</taxon>
    </lineage>
</organism>
<keyword evidence="2 5" id="KW-0812">Transmembrane</keyword>
<protein>
    <submittedName>
        <fullName evidence="7">G-protein coupled receptor</fullName>
    </submittedName>
</protein>
<evidence type="ECO:0000256" key="2">
    <source>
        <dbReference type="ARBA" id="ARBA00022692"/>
    </source>
</evidence>
<sequence>MDEVNLTIKSKHFIQLETMDAFSPVLMNDTFCREFHWTMSVVVIPLLSLVGMIGNIITIVMLCQGKCNKSSTLLILALALADSVLLFGINNIVLNLHLHGLVVLSETLATFAYCCYMAQLLLEVIGKVSSMLLPVVITLDRIVAVLSPFRYSTISTPNRTLVIICCVFLFSILDFSLFVSKFTFLYDNSTGFGLNSNSLFYNNHGDLYENLIAIPVFLFGPVSVLLTLIGCVVIGIKIYMQEKCRMSLIAGSSKCKTKNLFHRLCFFIKETCNRLNWSFREVGFYKKQRSHGFMITSPESAKEIEIPHLNEKLEERKTHFSVSTSSFHKGSNPCIGHSTFTENPRDVTTHVTSVSSQLKTKRVRQRQTTKTLLSVCVVYCIANTFNFLVIQYLHEPTVSARMALIFEKTRKTALVVNSICNFLFYVGFNRVYRERYRKMFAYCSHKARKQ</sequence>
<dbReference type="PRINTS" id="PR00237">
    <property type="entry name" value="GPCRRHODOPSN"/>
</dbReference>
<feature type="transmembrane region" description="Helical" evidence="5">
    <location>
        <begin position="128"/>
        <end position="149"/>
    </location>
</feature>
<accession>A0AAD8BYU9</accession>
<evidence type="ECO:0000256" key="5">
    <source>
        <dbReference type="SAM" id="Phobius"/>
    </source>
</evidence>
<dbReference type="GO" id="GO:0016020">
    <property type="term" value="C:membrane"/>
    <property type="evidence" value="ECO:0007669"/>
    <property type="project" value="UniProtKB-SubCell"/>
</dbReference>
<evidence type="ECO:0000313" key="7">
    <source>
        <dbReference type="EMBL" id="KAK0062355.1"/>
    </source>
</evidence>
<comment type="subcellular location">
    <subcellularLocation>
        <location evidence="1">Membrane</location>
    </subcellularLocation>
</comment>
<reference evidence="7" key="1">
    <citation type="journal article" date="2023" name="PLoS Negl. Trop. Dis.">
        <title>A genome sequence for Biomphalaria pfeifferi, the major vector snail for the human-infecting parasite Schistosoma mansoni.</title>
        <authorList>
            <person name="Bu L."/>
            <person name="Lu L."/>
            <person name="Laidemitt M.R."/>
            <person name="Zhang S.M."/>
            <person name="Mutuku M."/>
            <person name="Mkoji G."/>
            <person name="Steinauer M."/>
            <person name="Loker E.S."/>
        </authorList>
    </citation>
    <scope>NUCLEOTIDE SEQUENCE</scope>
    <source>
        <strain evidence="7">KasaAsao</strain>
    </source>
</reference>
<reference evidence="7" key="2">
    <citation type="submission" date="2023-04" db="EMBL/GenBank/DDBJ databases">
        <authorList>
            <person name="Bu L."/>
            <person name="Lu L."/>
            <person name="Laidemitt M.R."/>
            <person name="Zhang S.M."/>
            <person name="Mutuku M."/>
            <person name="Mkoji G."/>
            <person name="Steinauer M."/>
            <person name="Loker E.S."/>
        </authorList>
    </citation>
    <scope>NUCLEOTIDE SEQUENCE</scope>
    <source>
        <strain evidence="7">KasaAsao</strain>
        <tissue evidence="7">Whole Snail</tissue>
    </source>
</reference>
<keyword evidence="4 5" id="KW-0472">Membrane</keyword>
<feature type="transmembrane region" description="Helical" evidence="5">
    <location>
        <begin position="413"/>
        <end position="432"/>
    </location>
</feature>
<evidence type="ECO:0000259" key="6">
    <source>
        <dbReference type="PROSITE" id="PS50262"/>
    </source>
</evidence>
<evidence type="ECO:0000313" key="8">
    <source>
        <dbReference type="Proteomes" id="UP001233172"/>
    </source>
</evidence>
<feature type="transmembrane region" description="Helical" evidence="5">
    <location>
        <begin position="37"/>
        <end position="61"/>
    </location>
</feature>
<dbReference type="Pfam" id="PF00001">
    <property type="entry name" value="7tm_1"/>
    <property type="match status" value="1"/>
</dbReference>
<comment type="caution">
    <text evidence="7">The sequence shown here is derived from an EMBL/GenBank/DDBJ whole genome shotgun (WGS) entry which is preliminary data.</text>
</comment>
<keyword evidence="3 5" id="KW-1133">Transmembrane helix</keyword>
<keyword evidence="7" id="KW-0675">Receptor</keyword>
<evidence type="ECO:0000256" key="1">
    <source>
        <dbReference type="ARBA" id="ARBA00004370"/>
    </source>
</evidence>
<dbReference type="InterPro" id="IPR017452">
    <property type="entry name" value="GPCR_Rhodpsn_7TM"/>
</dbReference>
<dbReference type="PROSITE" id="PS50262">
    <property type="entry name" value="G_PROTEIN_RECEP_F1_2"/>
    <property type="match status" value="1"/>
</dbReference>
<feature type="transmembrane region" description="Helical" evidence="5">
    <location>
        <begin position="371"/>
        <end position="393"/>
    </location>
</feature>
<dbReference type="PANTHER" id="PTHR46641">
    <property type="entry name" value="FMRFAMIDE RECEPTOR-RELATED"/>
    <property type="match status" value="1"/>
</dbReference>
<feature type="domain" description="G-protein coupled receptors family 1 profile" evidence="6">
    <location>
        <begin position="54"/>
        <end position="173"/>
    </location>
</feature>
<dbReference type="Gene3D" id="1.20.1070.10">
    <property type="entry name" value="Rhodopsin 7-helix transmembrane proteins"/>
    <property type="match status" value="1"/>
</dbReference>
<evidence type="ECO:0000256" key="4">
    <source>
        <dbReference type="ARBA" id="ARBA00023136"/>
    </source>
</evidence>
<feature type="transmembrane region" description="Helical" evidence="5">
    <location>
        <begin position="101"/>
        <end position="122"/>
    </location>
</feature>
<feature type="transmembrane region" description="Helical" evidence="5">
    <location>
        <begin position="161"/>
        <end position="179"/>
    </location>
</feature>
<dbReference type="GO" id="GO:0004930">
    <property type="term" value="F:G protein-coupled receptor activity"/>
    <property type="evidence" value="ECO:0007669"/>
    <property type="project" value="InterPro"/>
</dbReference>
<keyword evidence="8" id="KW-1185">Reference proteome</keyword>
<dbReference type="SMART" id="SM01381">
    <property type="entry name" value="7TM_GPCR_Srsx"/>
    <property type="match status" value="1"/>
</dbReference>
<evidence type="ECO:0000256" key="3">
    <source>
        <dbReference type="ARBA" id="ARBA00022989"/>
    </source>
</evidence>
<dbReference type="InterPro" id="IPR000276">
    <property type="entry name" value="GPCR_Rhodpsn"/>
</dbReference>
<dbReference type="PANTHER" id="PTHR46641:SF2">
    <property type="entry name" value="FMRFAMIDE RECEPTOR"/>
    <property type="match status" value="1"/>
</dbReference>
<feature type="transmembrane region" description="Helical" evidence="5">
    <location>
        <begin position="73"/>
        <end position="94"/>
    </location>
</feature>
<dbReference type="AlphaFoldDB" id="A0AAD8BYU9"/>
<dbReference type="EMBL" id="JASAOG010000025">
    <property type="protein sequence ID" value="KAK0062355.1"/>
    <property type="molecule type" value="Genomic_DNA"/>
</dbReference>